<evidence type="ECO:0000313" key="2">
    <source>
        <dbReference type="EMBL" id="TVX94074.1"/>
    </source>
</evidence>
<dbReference type="InterPro" id="IPR029044">
    <property type="entry name" value="Nucleotide-diphossugar_trans"/>
</dbReference>
<dbReference type="EMBL" id="VNJK01000001">
    <property type="protein sequence ID" value="TVX94074.1"/>
    <property type="molecule type" value="Genomic_DNA"/>
</dbReference>
<evidence type="ECO:0000313" key="3">
    <source>
        <dbReference type="Proteomes" id="UP000318102"/>
    </source>
</evidence>
<protein>
    <submittedName>
        <fullName evidence="2">Streptomycin biosynthesis protein StrF</fullName>
    </submittedName>
</protein>
<name>A0A559J2F4_9BACL</name>
<dbReference type="Proteomes" id="UP000318102">
    <property type="component" value="Unassembled WGS sequence"/>
</dbReference>
<dbReference type="OrthoDB" id="176403at2"/>
<proteinExistence type="predicted"/>
<evidence type="ECO:0000259" key="1">
    <source>
        <dbReference type="Pfam" id="PF13712"/>
    </source>
</evidence>
<accession>A0A559J2F4</accession>
<dbReference type="AlphaFoldDB" id="A0A559J2F4"/>
<dbReference type="Gene3D" id="3.90.550.10">
    <property type="entry name" value="Spore Coat Polysaccharide Biosynthesis Protein SpsA, Chain A"/>
    <property type="match status" value="1"/>
</dbReference>
<dbReference type="InterPro" id="IPR059123">
    <property type="entry name" value="StrF_dom"/>
</dbReference>
<dbReference type="Pfam" id="PF13712">
    <property type="entry name" value="Glyco_tranf_2_5"/>
    <property type="match status" value="1"/>
</dbReference>
<keyword evidence="3" id="KW-1185">Reference proteome</keyword>
<reference evidence="2 3" key="1">
    <citation type="submission" date="2019-07" db="EMBL/GenBank/DDBJ databases">
        <authorList>
            <person name="Kim J."/>
        </authorList>
    </citation>
    <scope>NUCLEOTIDE SEQUENCE [LARGE SCALE GENOMIC DNA]</scope>
    <source>
        <strain evidence="2 3">N4</strain>
    </source>
</reference>
<organism evidence="2 3">
    <name type="scientific">Paenibacillus agilis</name>
    <dbReference type="NCBI Taxonomy" id="3020863"/>
    <lineage>
        <taxon>Bacteria</taxon>
        <taxon>Bacillati</taxon>
        <taxon>Bacillota</taxon>
        <taxon>Bacilli</taxon>
        <taxon>Bacillales</taxon>
        <taxon>Paenibacillaceae</taxon>
        <taxon>Paenibacillus</taxon>
    </lineage>
</organism>
<comment type="caution">
    <text evidence="2">The sequence shown here is derived from an EMBL/GenBank/DDBJ whole genome shotgun (WGS) entry which is preliminary data.</text>
</comment>
<sequence>MGLQRILFVMCVNNETLFQQAQRQVANLLVPPGFMVELYDVRGAKSMASGYNSALHLEATYRIYIHQDTFLIHKGMLYDLVRLFERHPHLGMVGLAGCVELPSNGIWWEGNPLVGQVIEHRHDVYQLLRFDHGALEASDYVQVQAIDGLFMATSVDLPWRDDVFDGFHFYDSAHSKEIALAGYEVGVLVLQSPWCIHYNGDEFDQISYERYRQLFVQHYM</sequence>
<dbReference type="RefSeq" id="WP_144991166.1">
    <property type="nucleotide sequence ID" value="NZ_VNJK01000001.1"/>
</dbReference>
<gene>
    <name evidence="2" type="ORF">FPZ44_14030</name>
</gene>
<feature type="domain" description="Streptomycin biosynthesis protein StrF" evidence="1">
    <location>
        <begin position="8"/>
        <end position="219"/>
    </location>
</feature>
<dbReference type="SUPFAM" id="SSF53448">
    <property type="entry name" value="Nucleotide-diphospho-sugar transferases"/>
    <property type="match status" value="1"/>
</dbReference>